<dbReference type="EnsemblMetazoa" id="AFAF015521-RA">
    <property type="protein sequence ID" value="AFAF015521-PA"/>
    <property type="gene ID" value="AFAF015521"/>
</dbReference>
<protein>
    <submittedName>
        <fullName evidence="1">Uncharacterized protein</fullName>
    </submittedName>
</protein>
<dbReference type="Proteomes" id="UP000075886">
    <property type="component" value="Unassembled WGS sequence"/>
</dbReference>
<name>A0A182QRP4_9DIPT</name>
<dbReference type="EMBL" id="AXCN02000026">
    <property type="status" value="NOT_ANNOTATED_CDS"/>
    <property type="molecule type" value="Genomic_DNA"/>
</dbReference>
<proteinExistence type="predicted"/>
<reference evidence="1" key="2">
    <citation type="submission" date="2020-05" db="UniProtKB">
        <authorList>
            <consortium name="EnsemblMetazoa"/>
        </authorList>
    </citation>
    <scope>IDENTIFICATION</scope>
    <source>
        <strain evidence="1">FAR1</strain>
    </source>
</reference>
<organism evidence="1 2">
    <name type="scientific">Anopheles farauti</name>
    <dbReference type="NCBI Taxonomy" id="69004"/>
    <lineage>
        <taxon>Eukaryota</taxon>
        <taxon>Metazoa</taxon>
        <taxon>Ecdysozoa</taxon>
        <taxon>Arthropoda</taxon>
        <taxon>Hexapoda</taxon>
        <taxon>Insecta</taxon>
        <taxon>Pterygota</taxon>
        <taxon>Neoptera</taxon>
        <taxon>Endopterygota</taxon>
        <taxon>Diptera</taxon>
        <taxon>Nematocera</taxon>
        <taxon>Culicoidea</taxon>
        <taxon>Culicidae</taxon>
        <taxon>Anophelinae</taxon>
        <taxon>Anopheles</taxon>
    </lineage>
</organism>
<keyword evidence="2" id="KW-1185">Reference proteome</keyword>
<accession>A0A182QRP4</accession>
<evidence type="ECO:0000313" key="2">
    <source>
        <dbReference type="Proteomes" id="UP000075886"/>
    </source>
</evidence>
<dbReference type="AlphaFoldDB" id="A0A182QRP4"/>
<sequence>MLMRGRIGNGGSEKISLVLSMVESRSTSAAPAIRPWDTLVYNPVVPVRSGFSIGEGVACCKRGDATDDSESEEEDDDEQLCDDRLLGLRNTLSASFGIGSVCTVSGTLFASPPNAAASFTSAADDIVAEKNAFDSGEDVLRVSSINTCASSRKSRFILDVPSTEVGFDSAKKLSSVLNSSEQ</sequence>
<dbReference type="VEuPathDB" id="VectorBase:AFAF015521"/>
<reference evidence="2" key="1">
    <citation type="submission" date="2014-01" db="EMBL/GenBank/DDBJ databases">
        <title>The Genome Sequence of Anopheles farauti FAR1 (V2).</title>
        <authorList>
            <consortium name="The Broad Institute Genomics Platform"/>
            <person name="Neafsey D.E."/>
            <person name="Besansky N."/>
            <person name="Howell P."/>
            <person name="Walton C."/>
            <person name="Young S.K."/>
            <person name="Zeng Q."/>
            <person name="Gargeya S."/>
            <person name="Fitzgerald M."/>
            <person name="Haas B."/>
            <person name="Abouelleil A."/>
            <person name="Allen A.W."/>
            <person name="Alvarado L."/>
            <person name="Arachchi H.M."/>
            <person name="Berlin A.M."/>
            <person name="Chapman S.B."/>
            <person name="Gainer-Dewar J."/>
            <person name="Goldberg J."/>
            <person name="Griggs A."/>
            <person name="Gujja S."/>
            <person name="Hansen M."/>
            <person name="Howarth C."/>
            <person name="Imamovic A."/>
            <person name="Ireland A."/>
            <person name="Larimer J."/>
            <person name="McCowan C."/>
            <person name="Murphy C."/>
            <person name="Pearson M."/>
            <person name="Poon T.W."/>
            <person name="Priest M."/>
            <person name="Roberts A."/>
            <person name="Saif S."/>
            <person name="Shea T."/>
            <person name="Sisk P."/>
            <person name="Sykes S."/>
            <person name="Wortman J."/>
            <person name="Nusbaum C."/>
            <person name="Birren B."/>
        </authorList>
    </citation>
    <scope>NUCLEOTIDE SEQUENCE [LARGE SCALE GENOMIC DNA]</scope>
    <source>
        <strain evidence="2">FAR1</strain>
    </source>
</reference>
<evidence type="ECO:0000313" key="1">
    <source>
        <dbReference type="EnsemblMetazoa" id="AFAF015521-PA"/>
    </source>
</evidence>